<dbReference type="PROSITE" id="PS50977">
    <property type="entry name" value="HTH_TETR_2"/>
    <property type="match status" value="1"/>
</dbReference>
<dbReference type="PANTHER" id="PTHR30055:SF148">
    <property type="entry name" value="TETR-FAMILY TRANSCRIPTIONAL REGULATOR"/>
    <property type="match status" value="1"/>
</dbReference>
<evidence type="ECO:0000256" key="2">
    <source>
        <dbReference type="ARBA" id="ARBA00023125"/>
    </source>
</evidence>
<dbReference type="SUPFAM" id="SSF46689">
    <property type="entry name" value="Homeodomain-like"/>
    <property type="match status" value="1"/>
</dbReference>
<dbReference type="Pfam" id="PF16859">
    <property type="entry name" value="TetR_C_11"/>
    <property type="match status" value="1"/>
</dbReference>
<dbReference type="InterPro" id="IPR050109">
    <property type="entry name" value="HTH-type_TetR-like_transc_reg"/>
</dbReference>
<sequence>MSAQERPAELTAERPVPRPAARPAARPGRRRDEAKDDAILAATLELLAERGYDGMTMDAVADRAGAGKATVYRRWPSKVRLAADALVCNRSARLSIDDVPDTGSLRGDLAAMRRLATRVNNANDDALTGVWSIVQDDPEVAAIFREQFVKSKVGLMRAVLERAQARGEVPAGRDLEMIAMVGPALLSYHKLANGGSLEEGFVERMIDEVIVPLATCAPVPEPAGSR</sequence>
<dbReference type="Pfam" id="PF00440">
    <property type="entry name" value="TetR_N"/>
    <property type="match status" value="1"/>
</dbReference>
<dbReference type="AlphaFoldDB" id="A0A512PH71"/>
<dbReference type="OrthoDB" id="9796019at2"/>
<evidence type="ECO:0000313" key="7">
    <source>
        <dbReference type="EMBL" id="GEP70568.1"/>
    </source>
</evidence>
<organism evidence="7 8">
    <name type="scientific">Cellulomonas soli</name>
    <dbReference type="NCBI Taxonomy" id="931535"/>
    <lineage>
        <taxon>Bacteria</taxon>
        <taxon>Bacillati</taxon>
        <taxon>Actinomycetota</taxon>
        <taxon>Actinomycetes</taxon>
        <taxon>Micrococcales</taxon>
        <taxon>Cellulomonadaceae</taxon>
        <taxon>Cellulomonas</taxon>
    </lineage>
</organism>
<dbReference type="EMBL" id="BKAL01000014">
    <property type="protein sequence ID" value="GEP70568.1"/>
    <property type="molecule type" value="Genomic_DNA"/>
</dbReference>
<dbReference type="InterPro" id="IPR036271">
    <property type="entry name" value="Tet_transcr_reg_TetR-rel_C_sf"/>
</dbReference>
<evidence type="ECO:0000256" key="1">
    <source>
        <dbReference type="ARBA" id="ARBA00023015"/>
    </source>
</evidence>
<accession>A0A512PH71</accession>
<dbReference type="PROSITE" id="PS01081">
    <property type="entry name" value="HTH_TETR_1"/>
    <property type="match status" value="1"/>
</dbReference>
<feature type="compositionally biased region" description="Basic and acidic residues" evidence="5">
    <location>
        <begin position="1"/>
        <end position="16"/>
    </location>
</feature>
<dbReference type="InterPro" id="IPR009057">
    <property type="entry name" value="Homeodomain-like_sf"/>
</dbReference>
<dbReference type="GO" id="GO:0003700">
    <property type="term" value="F:DNA-binding transcription factor activity"/>
    <property type="evidence" value="ECO:0007669"/>
    <property type="project" value="TreeGrafter"/>
</dbReference>
<dbReference type="InterPro" id="IPR023772">
    <property type="entry name" value="DNA-bd_HTH_TetR-type_CS"/>
</dbReference>
<dbReference type="RefSeq" id="WP_146954347.1">
    <property type="nucleotide sequence ID" value="NZ_BAABBJ010000016.1"/>
</dbReference>
<evidence type="ECO:0000256" key="4">
    <source>
        <dbReference type="PROSITE-ProRule" id="PRU00335"/>
    </source>
</evidence>
<feature type="DNA-binding region" description="H-T-H motif" evidence="4">
    <location>
        <begin position="56"/>
        <end position="75"/>
    </location>
</feature>
<keyword evidence="8" id="KW-1185">Reference proteome</keyword>
<evidence type="ECO:0000256" key="5">
    <source>
        <dbReference type="SAM" id="MobiDB-lite"/>
    </source>
</evidence>
<dbReference type="Proteomes" id="UP000321798">
    <property type="component" value="Unassembled WGS sequence"/>
</dbReference>
<feature type="region of interest" description="Disordered" evidence="5">
    <location>
        <begin position="1"/>
        <end position="34"/>
    </location>
</feature>
<dbReference type="Gene3D" id="1.10.10.60">
    <property type="entry name" value="Homeodomain-like"/>
    <property type="match status" value="1"/>
</dbReference>
<dbReference type="SUPFAM" id="SSF48498">
    <property type="entry name" value="Tetracyclin repressor-like, C-terminal domain"/>
    <property type="match status" value="1"/>
</dbReference>
<protein>
    <submittedName>
        <fullName evidence="7">Putative TetR-family transcriptional regulator</fullName>
    </submittedName>
</protein>
<evidence type="ECO:0000313" key="8">
    <source>
        <dbReference type="Proteomes" id="UP000321798"/>
    </source>
</evidence>
<dbReference type="InterPro" id="IPR001647">
    <property type="entry name" value="HTH_TetR"/>
</dbReference>
<dbReference type="GO" id="GO:0000976">
    <property type="term" value="F:transcription cis-regulatory region binding"/>
    <property type="evidence" value="ECO:0007669"/>
    <property type="project" value="TreeGrafter"/>
</dbReference>
<reference evidence="7 8" key="1">
    <citation type="submission" date="2019-07" db="EMBL/GenBank/DDBJ databases">
        <title>Whole genome shotgun sequence of Cellulomonas soli NBRC 109434.</title>
        <authorList>
            <person name="Hosoyama A."/>
            <person name="Uohara A."/>
            <person name="Ohji S."/>
            <person name="Ichikawa N."/>
        </authorList>
    </citation>
    <scope>NUCLEOTIDE SEQUENCE [LARGE SCALE GENOMIC DNA]</scope>
    <source>
        <strain evidence="7 8">NBRC 109434</strain>
    </source>
</reference>
<feature type="domain" description="HTH tetR-type" evidence="6">
    <location>
        <begin position="33"/>
        <end position="93"/>
    </location>
</feature>
<dbReference type="PANTHER" id="PTHR30055">
    <property type="entry name" value="HTH-TYPE TRANSCRIPTIONAL REGULATOR RUTR"/>
    <property type="match status" value="1"/>
</dbReference>
<evidence type="ECO:0000256" key="3">
    <source>
        <dbReference type="ARBA" id="ARBA00023163"/>
    </source>
</evidence>
<keyword evidence="1" id="KW-0805">Transcription regulation</keyword>
<dbReference type="Gene3D" id="1.10.357.10">
    <property type="entry name" value="Tetracycline Repressor, domain 2"/>
    <property type="match status" value="1"/>
</dbReference>
<proteinExistence type="predicted"/>
<evidence type="ECO:0000259" key="6">
    <source>
        <dbReference type="PROSITE" id="PS50977"/>
    </source>
</evidence>
<keyword evidence="2 4" id="KW-0238">DNA-binding</keyword>
<name>A0A512PH71_9CELL</name>
<comment type="caution">
    <text evidence="7">The sequence shown here is derived from an EMBL/GenBank/DDBJ whole genome shotgun (WGS) entry which is preliminary data.</text>
</comment>
<dbReference type="PRINTS" id="PR00455">
    <property type="entry name" value="HTHTETR"/>
</dbReference>
<keyword evidence="3" id="KW-0804">Transcription</keyword>
<gene>
    <name evidence="7" type="ORF">CSO01_32830</name>
</gene>
<dbReference type="InterPro" id="IPR011075">
    <property type="entry name" value="TetR_C"/>
</dbReference>